<protein>
    <submittedName>
        <fullName evidence="1">Uncharacterized protein</fullName>
    </submittedName>
</protein>
<organism evidence="1">
    <name type="scientific">Eutreptiella gymnastica</name>
    <dbReference type="NCBI Taxonomy" id="73025"/>
    <lineage>
        <taxon>Eukaryota</taxon>
        <taxon>Discoba</taxon>
        <taxon>Euglenozoa</taxon>
        <taxon>Euglenida</taxon>
        <taxon>Spirocuta</taxon>
        <taxon>Euglenophyceae</taxon>
        <taxon>Eutreptiales</taxon>
        <taxon>Eutreptiaceae</taxon>
        <taxon>Eutreptiella</taxon>
    </lineage>
</organism>
<reference evidence="1" key="1">
    <citation type="submission" date="2021-01" db="EMBL/GenBank/DDBJ databases">
        <authorList>
            <person name="Corre E."/>
            <person name="Pelletier E."/>
            <person name="Niang G."/>
            <person name="Scheremetjew M."/>
            <person name="Finn R."/>
            <person name="Kale V."/>
            <person name="Holt S."/>
            <person name="Cochrane G."/>
            <person name="Meng A."/>
            <person name="Brown T."/>
            <person name="Cohen L."/>
        </authorList>
    </citation>
    <scope>NUCLEOTIDE SEQUENCE</scope>
    <source>
        <strain evidence="1">NIES-381</strain>
    </source>
</reference>
<evidence type="ECO:0000313" key="1">
    <source>
        <dbReference type="EMBL" id="CAD9030492.1"/>
    </source>
</evidence>
<proteinExistence type="predicted"/>
<sequence length="113" mass="12198">MKCGQVNLDQTSSDCKFGASGMGQSVRDSTAWCECESCWVGNCPEDCSDKNAHVTSPSPPETISKHMLCRAEGRTLDMQVCPTAYCIPLVMLVSVRRSSVSSRGLLAAGTYRN</sequence>
<dbReference type="AlphaFoldDB" id="A0A7S1J2U6"/>
<name>A0A7S1J2U6_9EUGL</name>
<accession>A0A7S1J2U6</accession>
<gene>
    <name evidence="1" type="ORF">EGYM00392_LOCUS41632</name>
</gene>
<dbReference type="EMBL" id="HBGA01111912">
    <property type="protein sequence ID" value="CAD9030492.1"/>
    <property type="molecule type" value="Transcribed_RNA"/>
</dbReference>